<evidence type="ECO:0000259" key="2">
    <source>
        <dbReference type="Pfam" id="PF14301"/>
    </source>
</evidence>
<comment type="caution">
    <text evidence="3">The sequence shown here is derived from an EMBL/GenBank/DDBJ whole genome shotgun (WGS) entry which is preliminary data.</text>
</comment>
<dbReference type="InParanoid" id="A0A4R2P5H8"/>
<sequence>MQTIYARIDEAGAVVQWPLLPVHIANLALPDHLVEPVAPQPKPAHDRRTQGVAERPPVRDAASGRLVQRWQVYARPTETIRAEMQADLATLRWRRETGGTVLADGTTVPTGREDQSMVHGAYQALQAGLIDATDFKTPSGWVREATLAQIAPIAQAVAAHVDRCFRAERQVAEQIDAAEDAEALAAIDLADAFDAAYAALANSEPV</sequence>
<organism evidence="3 4">
    <name type="scientific">Rhodothalassium salexigens DSM 2132</name>
    <dbReference type="NCBI Taxonomy" id="1188247"/>
    <lineage>
        <taxon>Bacteria</taxon>
        <taxon>Pseudomonadati</taxon>
        <taxon>Pseudomonadota</taxon>
        <taxon>Alphaproteobacteria</taxon>
        <taxon>Rhodothalassiales</taxon>
        <taxon>Rhodothalassiaceae</taxon>
        <taxon>Rhodothalassium</taxon>
    </lineage>
</organism>
<evidence type="ECO:0000313" key="4">
    <source>
        <dbReference type="Proteomes" id="UP000295399"/>
    </source>
</evidence>
<evidence type="ECO:0000256" key="1">
    <source>
        <dbReference type="SAM" id="MobiDB-lite"/>
    </source>
</evidence>
<evidence type="ECO:0000313" key="3">
    <source>
        <dbReference type="EMBL" id="TCP30042.1"/>
    </source>
</evidence>
<dbReference type="Proteomes" id="UP000295399">
    <property type="component" value="Unassembled WGS sequence"/>
</dbReference>
<proteinExistence type="predicted"/>
<dbReference type="InterPro" id="IPR025484">
    <property type="entry name" value="DUF4376"/>
</dbReference>
<dbReference type="OrthoDB" id="7869806at2"/>
<protein>
    <submittedName>
        <fullName evidence="3">Uncharacterized protein DUF4376</fullName>
    </submittedName>
</protein>
<dbReference type="AlphaFoldDB" id="A0A4R2P5H8"/>
<feature type="region of interest" description="Disordered" evidence="1">
    <location>
        <begin position="36"/>
        <end position="60"/>
    </location>
</feature>
<feature type="domain" description="DUF4376" evidence="2">
    <location>
        <begin position="80"/>
        <end position="186"/>
    </location>
</feature>
<dbReference type="EMBL" id="SLXO01000016">
    <property type="protein sequence ID" value="TCP30042.1"/>
    <property type="molecule type" value="Genomic_DNA"/>
</dbReference>
<dbReference type="Pfam" id="PF14301">
    <property type="entry name" value="DUF4376"/>
    <property type="match status" value="1"/>
</dbReference>
<name>A0A4R2P5H8_RHOSA</name>
<accession>A0A4R2P5H8</accession>
<dbReference type="RefSeq" id="WP_132709553.1">
    <property type="nucleotide sequence ID" value="NZ_JACIGF010000016.1"/>
</dbReference>
<reference evidence="3 4" key="1">
    <citation type="submission" date="2019-03" db="EMBL/GenBank/DDBJ databases">
        <title>Genomic Encyclopedia of Type Strains, Phase IV (KMG-IV): sequencing the most valuable type-strain genomes for metagenomic binning, comparative biology and taxonomic classification.</title>
        <authorList>
            <person name="Goeker M."/>
        </authorList>
    </citation>
    <scope>NUCLEOTIDE SEQUENCE [LARGE SCALE GENOMIC DNA]</scope>
    <source>
        <strain evidence="3 4">DSM 2132</strain>
    </source>
</reference>
<keyword evidence="4" id="KW-1185">Reference proteome</keyword>
<gene>
    <name evidence="3" type="ORF">EV659_1167</name>
</gene>